<evidence type="ECO:0000256" key="1">
    <source>
        <dbReference type="ARBA" id="ARBA00010838"/>
    </source>
</evidence>
<keyword evidence="2" id="KW-0378">Hydrolase</keyword>
<dbReference type="InterPro" id="IPR018120">
    <property type="entry name" value="Glyco_hydro_1_AS"/>
</dbReference>
<accession>A0ABQ3VVG4</accession>
<feature type="active site" description="Nucleophile" evidence="3">
    <location>
        <position position="58"/>
    </location>
</feature>
<protein>
    <submittedName>
        <fullName evidence="4">Uncharacterized protein</fullName>
    </submittedName>
</protein>
<dbReference type="PROSITE" id="PS00572">
    <property type="entry name" value="GLYCOSYL_HYDROL_F1_1"/>
    <property type="match status" value="1"/>
</dbReference>
<evidence type="ECO:0000256" key="2">
    <source>
        <dbReference type="ARBA" id="ARBA00023295"/>
    </source>
</evidence>
<dbReference type="InterPro" id="IPR001360">
    <property type="entry name" value="Glyco_hydro_1"/>
</dbReference>
<proteinExistence type="inferred from homology"/>
<evidence type="ECO:0000313" key="4">
    <source>
        <dbReference type="EMBL" id="GHO89751.1"/>
    </source>
</evidence>
<comment type="similarity">
    <text evidence="1">Belongs to the glycosyl hydrolase 1 family.</text>
</comment>
<evidence type="ECO:0000256" key="3">
    <source>
        <dbReference type="PROSITE-ProRule" id="PRU10055"/>
    </source>
</evidence>
<sequence length="79" mass="8941">MKKKEETRGATLSGACSILTQKTRLKSDMGWEIDLWGVADIISWLQYEYVIPAILITENGAAFEDRVEANGRIVDVRRL</sequence>
<gene>
    <name evidence="4" type="ORF">KSZ_77570</name>
</gene>
<name>A0ABQ3VVG4_9CHLR</name>
<organism evidence="4 5">
    <name type="scientific">Dictyobacter formicarum</name>
    <dbReference type="NCBI Taxonomy" id="2778368"/>
    <lineage>
        <taxon>Bacteria</taxon>
        <taxon>Bacillati</taxon>
        <taxon>Chloroflexota</taxon>
        <taxon>Ktedonobacteria</taxon>
        <taxon>Ktedonobacterales</taxon>
        <taxon>Dictyobacteraceae</taxon>
        <taxon>Dictyobacter</taxon>
    </lineage>
</organism>
<reference evidence="4 5" key="1">
    <citation type="journal article" date="2021" name="Int. J. Syst. Evol. Microbiol.">
        <title>Reticulibacter mediterranei gen. nov., sp. nov., within the new family Reticulibacteraceae fam. nov., and Ktedonospora formicarum gen. nov., sp. nov., Ktedonobacter robiniae sp. nov., Dictyobacter formicarum sp. nov. and Dictyobacter arantiisoli sp. nov., belonging to the class Ktedonobacteria.</title>
        <authorList>
            <person name="Yabe S."/>
            <person name="Zheng Y."/>
            <person name="Wang C.M."/>
            <person name="Sakai Y."/>
            <person name="Abe K."/>
            <person name="Yokota A."/>
            <person name="Donadio S."/>
            <person name="Cavaletti L."/>
            <person name="Monciardini P."/>
        </authorList>
    </citation>
    <scope>NUCLEOTIDE SEQUENCE [LARGE SCALE GENOMIC DNA]</scope>
    <source>
        <strain evidence="4 5">SOSP1-9</strain>
    </source>
</reference>
<dbReference type="Gene3D" id="3.20.20.80">
    <property type="entry name" value="Glycosidases"/>
    <property type="match status" value="1"/>
</dbReference>
<keyword evidence="2" id="KW-0326">Glycosidase</keyword>
<keyword evidence="5" id="KW-1185">Reference proteome</keyword>
<dbReference type="Pfam" id="PF00232">
    <property type="entry name" value="Glyco_hydro_1"/>
    <property type="match status" value="1"/>
</dbReference>
<dbReference type="InterPro" id="IPR017853">
    <property type="entry name" value="GH"/>
</dbReference>
<dbReference type="Proteomes" id="UP000635565">
    <property type="component" value="Unassembled WGS sequence"/>
</dbReference>
<comment type="caution">
    <text evidence="4">The sequence shown here is derived from an EMBL/GenBank/DDBJ whole genome shotgun (WGS) entry which is preliminary data.</text>
</comment>
<evidence type="ECO:0000313" key="5">
    <source>
        <dbReference type="Proteomes" id="UP000635565"/>
    </source>
</evidence>
<dbReference type="EMBL" id="BNJJ01000044">
    <property type="protein sequence ID" value="GHO89751.1"/>
    <property type="molecule type" value="Genomic_DNA"/>
</dbReference>
<dbReference type="SUPFAM" id="SSF51445">
    <property type="entry name" value="(Trans)glycosidases"/>
    <property type="match status" value="1"/>
</dbReference>